<evidence type="ECO:0000313" key="2">
    <source>
        <dbReference type="EMBL" id="WPZ23915.1"/>
    </source>
</evidence>
<reference evidence="2 3" key="1">
    <citation type="submission" date="2023-11" db="EMBL/GenBank/DDBJ databases">
        <title>From the Deep-Sea to the Surface: Bacterial Genomes Isolated from the Moytirra Hydrothermal Vent Plume.</title>
        <authorList>
            <person name="Major S.R."/>
        </authorList>
    </citation>
    <scope>NUCLEOTIDE SEQUENCE [LARGE SCALE GENOMIC DNA]</scope>
    <source>
        <strain evidence="2 3">OXR-9</strain>
        <plasmid evidence="2 3">unnamed05</plasmid>
    </source>
</reference>
<dbReference type="RefSeq" id="WP_322330072.1">
    <property type="nucleotide sequence ID" value="NZ_CP139730.1"/>
</dbReference>
<organism evidence="2 3">
    <name type="scientific">Sulfitobacter faviae</name>
    <dbReference type="NCBI Taxonomy" id="1775881"/>
    <lineage>
        <taxon>Bacteria</taxon>
        <taxon>Pseudomonadati</taxon>
        <taxon>Pseudomonadota</taxon>
        <taxon>Alphaproteobacteria</taxon>
        <taxon>Rhodobacterales</taxon>
        <taxon>Roseobacteraceae</taxon>
        <taxon>Sulfitobacter</taxon>
    </lineage>
</organism>
<dbReference type="PROSITE" id="PS51257">
    <property type="entry name" value="PROKAR_LIPOPROTEIN"/>
    <property type="match status" value="1"/>
</dbReference>
<keyword evidence="1" id="KW-1133">Transmembrane helix</keyword>
<evidence type="ECO:0000256" key="1">
    <source>
        <dbReference type="SAM" id="Phobius"/>
    </source>
</evidence>
<protein>
    <submittedName>
        <fullName evidence="2">Uncharacterized protein</fullName>
    </submittedName>
</protein>
<evidence type="ECO:0000313" key="3">
    <source>
        <dbReference type="Proteomes" id="UP001326567"/>
    </source>
</evidence>
<name>A0ABZ0V503_9RHOB</name>
<accession>A0ABZ0V503</accession>
<dbReference type="EMBL" id="CP139730">
    <property type="protein sequence ID" value="WPZ23915.1"/>
    <property type="molecule type" value="Genomic_DNA"/>
</dbReference>
<keyword evidence="3" id="KW-1185">Reference proteome</keyword>
<geneLocation type="plasmid" evidence="2 3">
    <name>unnamed05</name>
</geneLocation>
<feature type="transmembrane region" description="Helical" evidence="1">
    <location>
        <begin position="35"/>
        <end position="56"/>
    </location>
</feature>
<keyword evidence="1" id="KW-0472">Membrane</keyword>
<keyword evidence="2" id="KW-0614">Plasmid</keyword>
<sequence>MLRKLALLLIGVTIIACYAVPYIFLGQMADWKGAFLFWCLAGLAIILLNAAAMANFSEEDE</sequence>
<dbReference type="Proteomes" id="UP001326567">
    <property type="component" value="Plasmid unnamed05"/>
</dbReference>
<proteinExistence type="predicted"/>
<keyword evidence="1" id="KW-0812">Transmembrane</keyword>
<gene>
    <name evidence="2" type="ORF">T7987_19385</name>
</gene>